<sequence length="57" mass="6136">MRYRGGVVAVAVWAVSGPWQCGAKALGWWGPLNGLVYRGAAVLRAITLWLSHLSDTP</sequence>
<dbReference type="AlphaFoldDB" id="A0A0U1DAQ8"/>
<protein>
    <submittedName>
        <fullName evidence="1">Transposase, IS4 family protein</fullName>
    </submittedName>
</protein>
<reference evidence="2" key="1">
    <citation type="submission" date="2015-03" db="EMBL/GenBank/DDBJ databases">
        <authorList>
            <person name="Urmite Genomes"/>
        </authorList>
    </citation>
    <scope>NUCLEOTIDE SEQUENCE [LARGE SCALE GENOMIC DNA]</scope>
    <source>
        <strain evidence="2">CSUR P1344</strain>
    </source>
</reference>
<gene>
    <name evidence="1" type="ORF">BN000_02373</name>
</gene>
<proteinExistence type="predicted"/>
<keyword evidence="2" id="KW-1185">Reference proteome</keyword>
<name>A0A0U1DAQ8_9MYCO</name>
<evidence type="ECO:0000313" key="1">
    <source>
        <dbReference type="EMBL" id="CQD11365.1"/>
    </source>
</evidence>
<evidence type="ECO:0000313" key="2">
    <source>
        <dbReference type="Proteomes" id="UP000199601"/>
    </source>
</evidence>
<accession>A0A0U1DAQ8</accession>
<dbReference type="Proteomes" id="UP000199601">
    <property type="component" value="Unassembled WGS sequence"/>
</dbReference>
<dbReference type="EMBL" id="CTEC01000001">
    <property type="protein sequence ID" value="CQD11365.1"/>
    <property type="molecule type" value="Genomic_DNA"/>
</dbReference>
<organism evidence="1 2">
    <name type="scientific">Mycobacterium europaeum</name>
    <dbReference type="NCBI Taxonomy" id="761804"/>
    <lineage>
        <taxon>Bacteria</taxon>
        <taxon>Bacillati</taxon>
        <taxon>Actinomycetota</taxon>
        <taxon>Actinomycetes</taxon>
        <taxon>Mycobacteriales</taxon>
        <taxon>Mycobacteriaceae</taxon>
        <taxon>Mycobacterium</taxon>
        <taxon>Mycobacterium simiae complex</taxon>
    </lineage>
</organism>